<name>M8AQT2_AEGTA</name>
<proteinExistence type="predicted"/>
<protein>
    <submittedName>
        <fullName evidence="1">Uncharacterized protein</fullName>
    </submittedName>
</protein>
<reference evidence="1" key="1">
    <citation type="submission" date="2015-06" db="UniProtKB">
        <authorList>
            <consortium name="EnsemblPlants"/>
        </authorList>
    </citation>
    <scope>IDENTIFICATION</scope>
</reference>
<dbReference type="ExpressionAtlas" id="M8AQT2">
    <property type="expression patterns" value="baseline"/>
</dbReference>
<dbReference type="AlphaFoldDB" id="M8AQT2"/>
<accession>M8AQT2</accession>
<evidence type="ECO:0000313" key="1">
    <source>
        <dbReference type="EnsemblPlants" id="EMT04105"/>
    </source>
</evidence>
<sequence>MAPWWGKEARGGFPSVTGTPVVVKMQTPDWAISEVHCATRKLTGATTAARKRVAADRTDSDADAAPGESPALRTRFYSFLRAFLLLSVLLLAADVAAHAQGWHLAALPDLEAVKGLFATVCSSWMRARAAYLGPALQFLTNACVALFMIQSVERLILCLGYFWVKLRRIIEVTGRPPHREKKAAGRTTRKQSLTRNESACKNARFTREDVKEIHS</sequence>
<dbReference type="EnsemblPlants" id="EMT04105">
    <property type="protein sequence ID" value="EMT04105"/>
    <property type="gene ID" value="F775_33130"/>
</dbReference>
<organism evidence="1">
    <name type="scientific">Aegilops tauschii</name>
    <name type="common">Tausch's goatgrass</name>
    <name type="synonym">Aegilops squarrosa</name>
    <dbReference type="NCBI Taxonomy" id="37682"/>
    <lineage>
        <taxon>Eukaryota</taxon>
        <taxon>Viridiplantae</taxon>
        <taxon>Streptophyta</taxon>
        <taxon>Embryophyta</taxon>
        <taxon>Tracheophyta</taxon>
        <taxon>Spermatophyta</taxon>
        <taxon>Magnoliopsida</taxon>
        <taxon>Liliopsida</taxon>
        <taxon>Poales</taxon>
        <taxon>Poaceae</taxon>
        <taxon>BOP clade</taxon>
        <taxon>Pooideae</taxon>
        <taxon>Triticodae</taxon>
        <taxon>Triticeae</taxon>
        <taxon>Triticinae</taxon>
        <taxon>Aegilops</taxon>
    </lineage>
</organism>